<gene>
    <name evidence="1" type="ORF">KY084_05065</name>
    <name evidence="2" type="ORF">KY084_05290</name>
</gene>
<reference evidence="2 3" key="1">
    <citation type="submission" date="2021-07" db="EMBL/GenBank/DDBJ databases">
        <title>Stakelama flava sp. nov., a novel endophytic bacterium isolated from branch of Kandelia candel.</title>
        <authorList>
            <person name="Tuo L."/>
        </authorList>
    </citation>
    <scope>NUCLEOTIDE SEQUENCE [LARGE SCALE GENOMIC DNA]</scope>
    <source>
        <strain evidence="2 3">CBK3Z-3</strain>
    </source>
</reference>
<evidence type="ECO:0000313" key="3">
    <source>
        <dbReference type="Proteomes" id="UP001197214"/>
    </source>
</evidence>
<keyword evidence="3" id="KW-1185">Reference proteome</keyword>
<dbReference type="RefSeq" id="WP_219237342.1">
    <property type="nucleotide sequence ID" value="NZ_JAHWZX010000003.1"/>
</dbReference>
<proteinExistence type="predicted"/>
<name>A0ABS6XLI3_9SPHN</name>
<evidence type="ECO:0008006" key="4">
    <source>
        <dbReference type="Google" id="ProtNLM"/>
    </source>
</evidence>
<evidence type="ECO:0000313" key="1">
    <source>
        <dbReference type="EMBL" id="MBW4330243.1"/>
    </source>
</evidence>
<dbReference type="EMBL" id="JAHWZX010000003">
    <property type="protein sequence ID" value="MBW4330285.1"/>
    <property type="molecule type" value="Genomic_DNA"/>
</dbReference>
<comment type="caution">
    <text evidence="2">The sequence shown here is derived from an EMBL/GenBank/DDBJ whole genome shotgun (WGS) entry which is preliminary data.</text>
</comment>
<sequence length="83" mass="9277">MTKFPRVEAYRARIRQRDFTPLTDDELRAMVQADRSARHNAAIEGLAMGREDSAFSDMLLAERVPAALASELMLHFVKDGLAG</sequence>
<dbReference type="EMBL" id="JAHWZX010000003">
    <property type="protein sequence ID" value="MBW4330243.1"/>
    <property type="molecule type" value="Genomic_DNA"/>
</dbReference>
<accession>A0ABS6XLI3</accession>
<evidence type="ECO:0000313" key="2">
    <source>
        <dbReference type="EMBL" id="MBW4330285.1"/>
    </source>
</evidence>
<protein>
    <recommendedName>
        <fullName evidence="4">Extradiol ring-cleavage dioxygenase LigAB LigA subunit domain-containing protein</fullName>
    </recommendedName>
</protein>
<dbReference type="Proteomes" id="UP001197214">
    <property type="component" value="Unassembled WGS sequence"/>
</dbReference>
<organism evidence="2 3">
    <name type="scientific">Stakelama flava</name>
    <dbReference type="NCBI Taxonomy" id="2860338"/>
    <lineage>
        <taxon>Bacteria</taxon>
        <taxon>Pseudomonadati</taxon>
        <taxon>Pseudomonadota</taxon>
        <taxon>Alphaproteobacteria</taxon>
        <taxon>Sphingomonadales</taxon>
        <taxon>Sphingomonadaceae</taxon>
        <taxon>Stakelama</taxon>
    </lineage>
</organism>